<keyword evidence="6" id="KW-1278">Translocase</keyword>
<protein>
    <recommendedName>
        <fullName evidence="10">NAD(P) transhydrogenase subunit alpha part 1</fullName>
        <ecNumber evidence="3">7.1.1.1</ecNumber>
    </recommendedName>
    <alternativeName>
        <fullName evidence="14">Nicotinamide nucleotide transhydrogenase subunit alpha 1</fullName>
    </alternativeName>
    <alternativeName>
        <fullName evidence="12">Proton-translocating transhydrogenase component 1</fullName>
    </alternativeName>
    <alternativeName>
        <fullName evidence="11">Pyridine nucleotide transhydrogenase subunit alpha 1</fullName>
    </alternativeName>
    <alternativeName>
        <fullName evidence="13">dI</fullName>
    </alternativeName>
</protein>
<evidence type="ECO:0000313" key="18">
    <source>
        <dbReference type="Proteomes" id="UP000326641"/>
    </source>
</evidence>
<dbReference type="Proteomes" id="UP000326641">
    <property type="component" value="Unassembled WGS sequence"/>
</dbReference>
<evidence type="ECO:0000256" key="3">
    <source>
        <dbReference type="ARBA" id="ARBA00012943"/>
    </source>
</evidence>
<evidence type="ECO:0000256" key="13">
    <source>
        <dbReference type="ARBA" id="ARBA00081682"/>
    </source>
</evidence>
<dbReference type="Pfam" id="PF05222">
    <property type="entry name" value="AlaDh_PNT_N"/>
    <property type="match status" value="1"/>
</dbReference>
<reference evidence="17" key="1">
    <citation type="submission" date="2018-11" db="EMBL/GenBank/DDBJ databases">
        <authorList>
            <person name="Onetto C."/>
        </authorList>
    </citation>
    <scope>NUCLEOTIDE SEQUENCE [LARGE SCALE GENOMIC DNA]</scope>
</reference>
<evidence type="ECO:0000256" key="1">
    <source>
        <dbReference type="ARBA" id="ARBA00003943"/>
    </source>
</evidence>
<name>A0A564WCG7_9PROT</name>
<sequence length="383" mass="40399">MKIAIPRERMPGETRVAATPDIVKKYVGLGFEVIVETGAGETSAMTDAEYQAAGASIGGNEQETLGQADVVLKVQRPLLNGDANELALLKPGTVLVAQLAALTHRDEVEAYAKAGVTAFALELMPRISRAQSMDILSSQNNLAGYKAVIDGAAEYGSALPMMMTAAGTVPPAKVFIMGVGVAGLQAIATAKRLGAVVTANDVRPATKEQVESLGGKFIMVDETAMKSAETAGGYAKEMSDEYKKKAAEVVAEHVKKQDIVITTALIPGKPAPKLISEEMVKSMKPGSVIIDLAAETGGNCALTEPGKVVVKHGVRIVGHLNVPGRLPKDASALFARNVLNFLTPHVDKESKSLKFNWEDETVRDTVVCRDGQVVSPLLQGEAK</sequence>
<feature type="domain" description="Alanine dehydrogenase/pyridine nucleotide transhydrogenase NAD(H)-binding" evidence="15">
    <location>
        <begin position="152"/>
        <end position="318"/>
    </location>
</feature>
<evidence type="ECO:0000259" key="15">
    <source>
        <dbReference type="SMART" id="SM01002"/>
    </source>
</evidence>
<dbReference type="InterPro" id="IPR036291">
    <property type="entry name" value="NAD(P)-bd_dom_sf"/>
</dbReference>
<evidence type="ECO:0000256" key="14">
    <source>
        <dbReference type="ARBA" id="ARBA00084087"/>
    </source>
</evidence>
<dbReference type="GO" id="GO:0008750">
    <property type="term" value="F:proton-translocating NAD(P)+ transhydrogenase activity"/>
    <property type="evidence" value="ECO:0007669"/>
    <property type="project" value="UniProtKB-EC"/>
</dbReference>
<dbReference type="AlphaFoldDB" id="A0A564WCG7"/>
<dbReference type="InterPro" id="IPR007886">
    <property type="entry name" value="AlaDH/PNT_N"/>
</dbReference>
<dbReference type="EC" id="7.1.1.1" evidence="3"/>
<dbReference type="GO" id="GO:0006740">
    <property type="term" value="P:NADPH regeneration"/>
    <property type="evidence" value="ECO:0007669"/>
    <property type="project" value="TreeGrafter"/>
</dbReference>
<comment type="function">
    <text evidence="1">The transhydrogenation between NADH and NADP is coupled to respiration and ATP hydrolysis and functions as a proton pump across the membrane.</text>
</comment>
<keyword evidence="17" id="KW-0560">Oxidoreductase</keyword>
<evidence type="ECO:0000256" key="5">
    <source>
        <dbReference type="ARBA" id="ARBA00022857"/>
    </source>
</evidence>
<dbReference type="GO" id="GO:0050661">
    <property type="term" value="F:NADP binding"/>
    <property type="evidence" value="ECO:0007669"/>
    <property type="project" value="TreeGrafter"/>
</dbReference>
<dbReference type="FunFam" id="3.40.50.720:FF:000188">
    <property type="entry name" value="NAD(P) transhydrogenase alpha subunit 1"/>
    <property type="match status" value="1"/>
</dbReference>
<dbReference type="NCBIfam" id="NF006942">
    <property type="entry name" value="PRK09424.1"/>
    <property type="match status" value="1"/>
</dbReference>
<evidence type="ECO:0000256" key="2">
    <source>
        <dbReference type="ARBA" id="ARBA00005689"/>
    </source>
</evidence>
<dbReference type="SMART" id="SM01002">
    <property type="entry name" value="AlaDh_PNT_C"/>
    <property type="match status" value="1"/>
</dbReference>
<evidence type="ECO:0000313" key="17">
    <source>
        <dbReference type="EMBL" id="VUX45648.1"/>
    </source>
</evidence>
<dbReference type="Gene3D" id="3.40.50.720">
    <property type="entry name" value="NAD(P)-binding Rossmann-like Domain"/>
    <property type="match status" value="2"/>
</dbReference>
<dbReference type="EMBL" id="UXAT02000006">
    <property type="protein sequence ID" value="VUX45648.1"/>
    <property type="molecule type" value="Genomic_DNA"/>
</dbReference>
<dbReference type="CDD" id="cd05304">
    <property type="entry name" value="Rubrum_tdh"/>
    <property type="match status" value="1"/>
</dbReference>
<proteinExistence type="inferred from homology"/>
<keyword evidence="7" id="KW-0520">NAD</keyword>
<evidence type="ECO:0000256" key="4">
    <source>
        <dbReference type="ARBA" id="ARBA00022741"/>
    </source>
</evidence>
<dbReference type="SMART" id="SM01003">
    <property type="entry name" value="AlaDh_PNT_N"/>
    <property type="match status" value="1"/>
</dbReference>
<gene>
    <name evidence="17" type="primary">pntAA</name>
    <name evidence="17" type="ORF">DF3PA_140029</name>
</gene>
<keyword evidence="18" id="KW-1185">Reference proteome</keyword>
<dbReference type="Pfam" id="PF01262">
    <property type="entry name" value="AlaDh_PNT_C"/>
    <property type="match status" value="1"/>
</dbReference>
<dbReference type="PANTHER" id="PTHR10160:SF19">
    <property type="entry name" value="PROTON-TRANSLOCATING NAD(P)(+) TRANSHYDROGENASE"/>
    <property type="match status" value="1"/>
</dbReference>
<keyword evidence="4" id="KW-0547">Nucleotide-binding</keyword>
<dbReference type="PROSITE" id="PS00837">
    <property type="entry name" value="ALADH_PNT_2"/>
    <property type="match status" value="1"/>
</dbReference>
<dbReference type="InterPro" id="IPR007698">
    <property type="entry name" value="AlaDH/PNT_NAD(H)-bd"/>
</dbReference>
<dbReference type="PANTHER" id="PTHR10160">
    <property type="entry name" value="NAD(P) TRANSHYDROGENASE"/>
    <property type="match status" value="1"/>
</dbReference>
<evidence type="ECO:0000256" key="12">
    <source>
        <dbReference type="ARBA" id="ARBA00077863"/>
    </source>
</evidence>
<organism evidence="17 18">
    <name type="scientific">Candidatus Defluviicoccus seviourii</name>
    <dbReference type="NCBI Taxonomy" id="2565273"/>
    <lineage>
        <taxon>Bacteria</taxon>
        <taxon>Pseudomonadati</taxon>
        <taxon>Pseudomonadota</taxon>
        <taxon>Alphaproteobacteria</taxon>
        <taxon>Rhodospirillales</taxon>
        <taxon>Rhodospirillaceae</taxon>
        <taxon>Defluviicoccus</taxon>
    </lineage>
</organism>
<comment type="similarity">
    <text evidence="2">Belongs to the AlaDH/PNT family.</text>
</comment>
<evidence type="ECO:0000259" key="16">
    <source>
        <dbReference type="SMART" id="SM01003"/>
    </source>
</evidence>
<comment type="caution">
    <text evidence="17">The sequence shown here is derived from an EMBL/GenBank/DDBJ whole genome shotgun (WGS) entry which is preliminary data.</text>
</comment>
<keyword evidence="5" id="KW-0521">NADP</keyword>
<dbReference type="SUPFAM" id="SSF52283">
    <property type="entry name" value="Formate/glycerate dehydrogenase catalytic domain-like"/>
    <property type="match status" value="1"/>
</dbReference>
<dbReference type="SUPFAM" id="SSF51735">
    <property type="entry name" value="NAD(P)-binding Rossmann-fold domains"/>
    <property type="match status" value="1"/>
</dbReference>
<evidence type="ECO:0000256" key="6">
    <source>
        <dbReference type="ARBA" id="ARBA00022967"/>
    </source>
</evidence>
<accession>A0A564WCG7</accession>
<evidence type="ECO:0000256" key="10">
    <source>
        <dbReference type="ARBA" id="ARBA00071353"/>
    </source>
</evidence>
<dbReference type="InterPro" id="IPR008143">
    <property type="entry name" value="Ala_DH/PNT_CS2"/>
</dbReference>
<evidence type="ECO:0000256" key="7">
    <source>
        <dbReference type="ARBA" id="ARBA00023027"/>
    </source>
</evidence>
<comment type="catalytic activity">
    <reaction evidence="8">
        <text>NAD(+) + NADPH + H(+)(in) = NADH + NADP(+) + H(+)(out)</text>
        <dbReference type="Rhea" id="RHEA:47992"/>
        <dbReference type="ChEBI" id="CHEBI:15378"/>
        <dbReference type="ChEBI" id="CHEBI:57540"/>
        <dbReference type="ChEBI" id="CHEBI:57783"/>
        <dbReference type="ChEBI" id="CHEBI:57945"/>
        <dbReference type="ChEBI" id="CHEBI:58349"/>
        <dbReference type="EC" id="7.1.1.1"/>
    </reaction>
</comment>
<dbReference type="GO" id="GO:0016491">
    <property type="term" value="F:oxidoreductase activity"/>
    <property type="evidence" value="ECO:0007669"/>
    <property type="project" value="UniProtKB-KW"/>
</dbReference>
<dbReference type="GO" id="GO:0005886">
    <property type="term" value="C:plasma membrane"/>
    <property type="evidence" value="ECO:0007669"/>
    <property type="project" value="TreeGrafter"/>
</dbReference>
<evidence type="ECO:0000256" key="11">
    <source>
        <dbReference type="ARBA" id="ARBA00076996"/>
    </source>
</evidence>
<feature type="domain" description="Alanine dehydrogenase/pyridine nucleotide transhydrogenase N-terminal" evidence="16">
    <location>
        <begin position="4"/>
        <end position="143"/>
    </location>
</feature>
<comment type="subunit">
    <text evidence="9">Heterotrimer of two alpha chains and a beta (PntB) chain; in Rhodospirillum, the alpha chain is made of two subunits (PntAA and PntAB) and forms a dimer.</text>
</comment>
<evidence type="ECO:0000256" key="8">
    <source>
        <dbReference type="ARBA" id="ARBA00048202"/>
    </source>
</evidence>
<evidence type="ECO:0000256" key="9">
    <source>
        <dbReference type="ARBA" id="ARBA00063359"/>
    </source>
</evidence>